<dbReference type="InterPro" id="IPR050807">
    <property type="entry name" value="TransReg_Diox_bact_type"/>
</dbReference>
<dbReference type="Proteomes" id="UP000198612">
    <property type="component" value="Unassembled WGS sequence"/>
</dbReference>
<evidence type="ECO:0000256" key="1">
    <source>
        <dbReference type="ARBA" id="ARBA00023015"/>
    </source>
</evidence>
<dbReference type="SUPFAM" id="SSF47413">
    <property type="entry name" value="lambda repressor-like DNA-binding domains"/>
    <property type="match status" value="1"/>
</dbReference>
<dbReference type="GeneID" id="57012945"/>
<evidence type="ECO:0000313" key="10">
    <source>
        <dbReference type="Proteomes" id="UP000198612"/>
    </source>
</evidence>
<dbReference type="AlphaFoldDB" id="A0A1G6PKW1"/>
<sequence>MQTEDLGKKIKKYRIVQDLTQEGLGEKAGLHYTYIGQVERGEKEPSLKALNKIAEALEIGVDKLLINYNLSSGVTIQISNITDLLLDRSQQELEMIYTLLENLIEIIDTQANIEKKE</sequence>
<evidence type="ECO:0000256" key="2">
    <source>
        <dbReference type="ARBA" id="ARBA00023125"/>
    </source>
</evidence>
<dbReference type="GO" id="GO:0005829">
    <property type="term" value="C:cytosol"/>
    <property type="evidence" value="ECO:0007669"/>
    <property type="project" value="TreeGrafter"/>
</dbReference>
<evidence type="ECO:0000313" key="13">
    <source>
        <dbReference type="Proteomes" id="UP000295472"/>
    </source>
</evidence>
<dbReference type="GO" id="GO:0003700">
    <property type="term" value="F:DNA-binding transcription factor activity"/>
    <property type="evidence" value="ECO:0007669"/>
    <property type="project" value="TreeGrafter"/>
</dbReference>
<reference evidence="10 12" key="2">
    <citation type="submission" date="2016-10" db="EMBL/GenBank/DDBJ databases">
        <authorList>
            <person name="Varghese N."/>
            <person name="Submissions S."/>
        </authorList>
    </citation>
    <scope>NUCLEOTIDE SEQUENCE [LARGE SCALE GENOMIC DNA]</scope>
    <source>
        <strain evidence="5 14">WG10</strain>
        <strain evidence="6 12">WG2</strain>
        <strain evidence="8 10">WG5</strain>
    </source>
</reference>
<dbReference type="EMBL" id="SOEF01000018">
    <property type="protein sequence ID" value="TDX42983.1"/>
    <property type="molecule type" value="Genomic_DNA"/>
</dbReference>
<keyword evidence="3" id="KW-0804">Transcription</keyword>
<evidence type="ECO:0000313" key="9">
    <source>
        <dbReference type="EMBL" id="TDX42983.1"/>
    </source>
</evidence>
<dbReference type="CDD" id="cd00093">
    <property type="entry name" value="HTH_XRE"/>
    <property type="match status" value="1"/>
</dbReference>
<keyword evidence="2" id="KW-0238">DNA-binding</keyword>
<dbReference type="EMBL" id="FOHG01000002">
    <property type="protein sequence ID" value="SES66115.1"/>
    <property type="molecule type" value="Genomic_DNA"/>
</dbReference>
<reference evidence="9 13" key="3">
    <citation type="submission" date="2019-03" db="EMBL/GenBank/DDBJ databases">
        <title>Subsurface microbial communities from deep shales in Ohio and West Virginia, USA.</title>
        <authorList>
            <person name="Wrighton K."/>
        </authorList>
    </citation>
    <scope>NUCLEOTIDE SEQUENCE [LARGE SCALE GENOMIC DNA]</scope>
    <source>
        <strain evidence="9 13">DSMZ 11287</strain>
    </source>
</reference>
<dbReference type="PROSITE" id="PS50943">
    <property type="entry name" value="HTH_CROC1"/>
    <property type="match status" value="1"/>
</dbReference>
<proteinExistence type="predicted"/>
<dbReference type="SMART" id="SM00530">
    <property type="entry name" value="HTH_XRE"/>
    <property type="match status" value="1"/>
</dbReference>
<evidence type="ECO:0000313" key="8">
    <source>
        <dbReference type="EMBL" id="SES66115.1"/>
    </source>
</evidence>
<organism evidence="5 14">
    <name type="scientific">Halanaerobium congolense</name>
    <dbReference type="NCBI Taxonomy" id="54121"/>
    <lineage>
        <taxon>Bacteria</taxon>
        <taxon>Bacillati</taxon>
        <taxon>Bacillota</taxon>
        <taxon>Clostridia</taxon>
        <taxon>Halanaerobiales</taxon>
        <taxon>Halanaerobiaceae</taxon>
        <taxon>Halanaerobium</taxon>
    </lineage>
</organism>
<keyword evidence="1" id="KW-0805">Transcription regulation</keyword>
<dbReference type="InterPro" id="IPR001387">
    <property type="entry name" value="Cro/C1-type_HTH"/>
</dbReference>
<reference evidence="7 11" key="1">
    <citation type="submission" date="2016-10" db="EMBL/GenBank/DDBJ databases">
        <authorList>
            <person name="de Groot N.N."/>
        </authorList>
    </citation>
    <scope>NUCLEOTIDE SEQUENCE [LARGE SCALE GENOMIC DNA]</scope>
    <source>
        <strain evidence="7 11">WG7</strain>
    </source>
</reference>
<dbReference type="EMBL" id="FNBJ01000002">
    <property type="protein sequence ID" value="SDE79285.1"/>
    <property type="molecule type" value="Genomic_DNA"/>
</dbReference>
<dbReference type="EMBL" id="FNEH01000016">
    <property type="protein sequence ID" value="SDI82435.1"/>
    <property type="molecule type" value="Genomic_DNA"/>
</dbReference>
<dbReference type="Gene3D" id="1.10.260.40">
    <property type="entry name" value="lambda repressor-like DNA-binding domains"/>
    <property type="match status" value="1"/>
</dbReference>
<accession>A0A1G6PKW1</accession>
<evidence type="ECO:0000259" key="4">
    <source>
        <dbReference type="PROSITE" id="PS50943"/>
    </source>
</evidence>
<dbReference type="Proteomes" id="UP000198945">
    <property type="component" value="Unassembled WGS sequence"/>
</dbReference>
<protein>
    <submittedName>
        <fullName evidence="5 9">Helix-turn-helix</fullName>
    </submittedName>
</protein>
<evidence type="ECO:0000313" key="6">
    <source>
        <dbReference type="EMBL" id="SDE79285.1"/>
    </source>
</evidence>
<evidence type="ECO:0000313" key="7">
    <source>
        <dbReference type="EMBL" id="SDI82435.1"/>
    </source>
</evidence>
<dbReference type="EMBL" id="FMYT01000014">
    <property type="protein sequence ID" value="SDC80244.1"/>
    <property type="molecule type" value="Genomic_DNA"/>
</dbReference>
<evidence type="ECO:0000256" key="3">
    <source>
        <dbReference type="ARBA" id="ARBA00023163"/>
    </source>
</evidence>
<keyword evidence="12" id="KW-1185">Reference proteome</keyword>
<name>A0A1G6PKW1_9FIRM</name>
<dbReference type="Proteomes" id="UP000199519">
    <property type="component" value="Unassembled WGS sequence"/>
</dbReference>
<evidence type="ECO:0000313" key="5">
    <source>
        <dbReference type="EMBL" id="SDC80244.1"/>
    </source>
</evidence>
<evidence type="ECO:0000313" key="14">
    <source>
        <dbReference type="Proteomes" id="UP000324896"/>
    </source>
</evidence>
<dbReference type="RefSeq" id="WP_089655248.1">
    <property type="nucleotide sequence ID" value="NZ_FMYT01000014.1"/>
</dbReference>
<evidence type="ECO:0000313" key="12">
    <source>
        <dbReference type="Proteomes" id="UP000199519"/>
    </source>
</evidence>
<dbReference type="PANTHER" id="PTHR46797:SF23">
    <property type="entry name" value="HTH-TYPE TRANSCRIPTIONAL REGULATOR SUTR"/>
    <property type="match status" value="1"/>
</dbReference>
<dbReference type="GO" id="GO:0003677">
    <property type="term" value="F:DNA binding"/>
    <property type="evidence" value="ECO:0007669"/>
    <property type="project" value="UniProtKB-KW"/>
</dbReference>
<evidence type="ECO:0000313" key="11">
    <source>
        <dbReference type="Proteomes" id="UP000198945"/>
    </source>
</evidence>
<feature type="domain" description="HTH cro/C1-type" evidence="4">
    <location>
        <begin position="10"/>
        <end position="64"/>
    </location>
</feature>
<dbReference type="Proteomes" id="UP000324896">
    <property type="component" value="Unassembled WGS sequence"/>
</dbReference>
<dbReference type="InterPro" id="IPR010982">
    <property type="entry name" value="Lambda_DNA-bd_dom_sf"/>
</dbReference>
<dbReference type="PANTHER" id="PTHR46797">
    <property type="entry name" value="HTH-TYPE TRANSCRIPTIONAL REGULATOR"/>
    <property type="match status" value="1"/>
</dbReference>
<dbReference type="Proteomes" id="UP000295472">
    <property type="component" value="Unassembled WGS sequence"/>
</dbReference>
<gene>
    <name evidence="9" type="ORF">C7954_11827</name>
    <name evidence="5" type="ORF">SAMN04488597_11447</name>
    <name evidence="6" type="ORF">SAMN04488598_10228</name>
    <name evidence="8" type="ORF">SAMN04515652_102154</name>
    <name evidence="7" type="ORF">SAMN04515654_11636</name>
</gene>
<dbReference type="Pfam" id="PF01381">
    <property type="entry name" value="HTH_3"/>
    <property type="match status" value="1"/>
</dbReference>